<evidence type="ECO:0000259" key="3">
    <source>
        <dbReference type="PROSITE" id="PS50075"/>
    </source>
</evidence>
<comment type="similarity">
    <text evidence="1">Belongs to the thioesterase family.</text>
</comment>
<dbReference type="InterPro" id="IPR020802">
    <property type="entry name" value="TesA-like"/>
</dbReference>
<dbReference type="Proteomes" id="UP000199501">
    <property type="component" value="Unassembled WGS sequence"/>
</dbReference>
<dbReference type="PROSITE" id="PS50075">
    <property type="entry name" value="CARRIER"/>
    <property type="match status" value="1"/>
</dbReference>
<dbReference type="AlphaFoldDB" id="A0A1G6TA30"/>
<dbReference type="SUPFAM" id="SSF53474">
    <property type="entry name" value="alpha/beta-Hydrolases"/>
    <property type="match status" value="1"/>
</dbReference>
<dbReference type="InterPro" id="IPR012223">
    <property type="entry name" value="TEII"/>
</dbReference>
<proteinExistence type="inferred from homology"/>
<dbReference type="Gene3D" id="3.40.50.1820">
    <property type="entry name" value="alpha/beta hydrolase"/>
    <property type="match status" value="1"/>
</dbReference>
<dbReference type="Pfam" id="PF00550">
    <property type="entry name" value="PP-binding"/>
    <property type="match status" value="1"/>
</dbReference>
<evidence type="ECO:0000313" key="4">
    <source>
        <dbReference type="EMBL" id="SDD25426.1"/>
    </source>
</evidence>
<keyword evidence="5" id="KW-1185">Reference proteome</keyword>
<dbReference type="GO" id="GO:0016787">
    <property type="term" value="F:hydrolase activity"/>
    <property type="evidence" value="ECO:0007669"/>
    <property type="project" value="UniProtKB-KW"/>
</dbReference>
<dbReference type="InterPro" id="IPR009081">
    <property type="entry name" value="PP-bd_ACP"/>
</dbReference>
<dbReference type="PANTHER" id="PTHR11487">
    <property type="entry name" value="THIOESTERASE"/>
    <property type="match status" value="1"/>
</dbReference>
<dbReference type="GO" id="GO:0008610">
    <property type="term" value="P:lipid biosynthetic process"/>
    <property type="evidence" value="ECO:0007669"/>
    <property type="project" value="TreeGrafter"/>
</dbReference>
<dbReference type="EMBL" id="FMZZ01000009">
    <property type="protein sequence ID" value="SDD25426.1"/>
    <property type="molecule type" value="Genomic_DNA"/>
</dbReference>
<dbReference type="Pfam" id="PF00975">
    <property type="entry name" value="Thioesterase"/>
    <property type="match status" value="1"/>
</dbReference>
<organism evidence="4 5">
    <name type="scientific">Actinokineospora iranica</name>
    <dbReference type="NCBI Taxonomy" id="1271860"/>
    <lineage>
        <taxon>Bacteria</taxon>
        <taxon>Bacillati</taxon>
        <taxon>Actinomycetota</taxon>
        <taxon>Actinomycetes</taxon>
        <taxon>Pseudonocardiales</taxon>
        <taxon>Pseudonocardiaceae</taxon>
        <taxon>Actinokineospora</taxon>
    </lineage>
</organism>
<dbReference type="Gene3D" id="1.10.1200.10">
    <property type="entry name" value="ACP-like"/>
    <property type="match status" value="1"/>
</dbReference>
<sequence>MSVPTPWVRCFRRRPAASTILLCFPHAGGAASAYRDWPAHLPADVELWAVQYPGREDRIAEPLIDTMAELVDAVVKAVEPALDRPVVVFGHSMGASVAHEFTLRLRPGVARRLVVSARPGPADQRPRADLVHLRDEAGVRAELDLLGGGGAAAMADPQLRDLLLPMIGNDFALIERYRPGPAVLGVDVLAHVGADDPSMPPESADSWAAATTGSFTRHTHPGGHFYLADRLADVIATLGGSTPEVNHMSEAFTVEGLREAVAEVLGVSPDPDANLFELGLDSMRMMMLSVRWQAHGVEVPFADLAEQPTLSAWSKLLTAG</sequence>
<feature type="domain" description="Carrier" evidence="3">
    <location>
        <begin position="248"/>
        <end position="320"/>
    </location>
</feature>
<gene>
    <name evidence="4" type="ORF">SAMN05216174_10927</name>
</gene>
<dbReference type="InterPro" id="IPR036736">
    <property type="entry name" value="ACP-like_sf"/>
</dbReference>
<evidence type="ECO:0000256" key="1">
    <source>
        <dbReference type="ARBA" id="ARBA00007169"/>
    </source>
</evidence>
<dbReference type="OrthoDB" id="2455700at2"/>
<protein>
    <submittedName>
        <fullName evidence="4">Pyochelin biosynthetic protein PchC</fullName>
    </submittedName>
</protein>
<evidence type="ECO:0000256" key="2">
    <source>
        <dbReference type="ARBA" id="ARBA00022801"/>
    </source>
</evidence>
<accession>A0A1G6TA30</accession>
<dbReference type="SMART" id="SM00824">
    <property type="entry name" value="PKS_TE"/>
    <property type="match status" value="1"/>
</dbReference>
<dbReference type="InterPro" id="IPR029058">
    <property type="entry name" value="AB_hydrolase_fold"/>
</dbReference>
<dbReference type="InterPro" id="IPR001031">
    <property type="entry name" value="Thioesterase"/>
</dbReference>
<dbReference type="SUPFAM" id="SSF47336">
    <property type="entry name" value="ACP-like"/>
    <property type="match status" value="1"/>
</dbReference>
<keyword evidence="2" id="KW-0378">Hydrolase</keyword>
<dbReference type="STRING" id="1271860.SAMN05216174_10927"/>
<reference evidence="5" key="1">
    <citation type="submission" date="2016-10" db="EMBL/GenBank/DDBJ databases">
        <authorList>
            <person name="Varghese N."/>
            <person name="Submissions S."/>
        </authorList>
    </citation>
    <scope>NUCLEOTIDE SEQUENCE [LARGE SCALE GENOMIC DNA]</scope>
    <source>
        <strain evidence="5">IBRC-M 10403</strain>
    </source>
</reference>
<name>A0A1G6TA30_9PSEU</name>
<evidence type="ECO:0000313" key="5">
    <source>
        <dbReference type="Proteomes" id="UP000199501"/>
    </source>
</evidence>
<dbReference type="RefSeq" id="WP_091452568.1">
    <property type="nucleotide sequence ID" value="NZ_FMZZ01000009.1"/>
</dbReference>
<dbReference type="PANTHER" id="PTHR11487:SF0">
    <property type="entry name" value="S-ACYL FATTY ACID SYNTHASE THIOESTERASE, MEDIUM CHAIN"/>
    <property type="match status" value="1"/>
</dbReference>